<evidence type="ECO:0000256" key="18">
    <source>
        <dbReference type="SAM" id="SignalP"/>
    </source>
</evidence>
<feature type="domain" description="Cation/H+ exchanger transmembrane" evidence="19">
    <location>
        <begin position="102"/>
        <end position="212"/>
    </location>
</feature>
<evidence type="ECO:0000313" key="20">
    <source>
        <dbReference type="EMBL" id="KAJ0396685.1"/>
    </source>
</evidence>
<evidence type="ECO:0000256" key="2">
    <source>
        <dbReference type="ARBA" id="ARBA00004141"/>
    </source>
</evidence>
<comment type="subcellular location">
    <subcellularLocation>
        <location evidence="2">Membrane</location>
        <topology evidence="2">Multi-pass membrane protein</topology>
    </subcellularLocation>
    <subcellularLocation>
        <location evidence="1">Nucleus</location>
    </subcellularLocation>
</comment>
<keyword evidence="5 17" id="KW-0812">Transmembrane</keyword>
<dbReference type="Pfam" id="PF00999">
    <property type="entry name" value="Na_H_Exchanger"/>
    <property type="match status" value="1"/>
</dbReference>
<dbReference type="Pfam" id="PF09340">
    <property type="entry name" value="NuA4"/>
    <property type="match status" value="1"/>
</dbReference>
<accession>A0AAD5Q4D9</accession>
<sequence>MTIITARRWVSLLALALALAAAAAAVAEQDHAMDPYAHSRGSGALTQSPLEAARGVERVVNEATGEEVPVEISNVWTSVELFTIASLQLILVMVAYRLDRTTNPVLISESVVAMFFGVMLGAVMRFISPMQSVKHAMDPEVLFYALLPPIILEAGFSMKKRGFFANFSTILLLAGLGTLIAMFVVGGILIWLGNLGIITKLTAAEAYLYAIVAFTLFQRLIKAGITDVTLHDTSIVVGKVFGIVVSLPPGSSGGVSDEMRSLLDGYKKLHETILKVQSQIEEEETAYLEDTAHGNIVRGWDGFIDSKQSRKDATLKKVKPYTEAEHLFSSCCHYRSLAKEPTQELVEFIPREESTSGLGRPPKIKKRKRLEVASTASATHSETGEDDDKEPVVKKKREGEDDFLDML</sequence>
<dbReference type="GO" id="GO:0006325">
    <property type="term" value="P:chromatin organization"/>
    <property type="evidence" value="ECO:0007669"/>
    <property type="project" value="UniProtKB-KW"/>
</dbReference>
<feature type="transmembrane region" description="Helical" evidence="17">
    <location>
        <begin position="197"/>
        <end position="217"/>
    </location>
</feature>
<evidence type="ECO:0000256" key="13">
    <source>
        <dbReference type="ARBA" id="ARBA00023163"/>
    </source>
</evidence>
<dbReference type="Proteomes" id="UP001209570">
    <property type="component" value="Unassembled WGS sequence"/>
</dbReference>
<protein>
    <recommendedName>
        <fullName evidence="19">Cation/H+ exchanger transmembrane domain-containing protein</fullName>
    </recommendedName>
</protein>
<keyword evidence="18" id="KW-0732">Signal</keyword>
<evidence type="ECO:0000256" key="15">
    <source>
        <dbReference type="ARBA" id="ARBA00023242"/>
    </source>
</evidence>
<dbReference type="GO" id="GO:0051453">
    <property type="term" value="P:regulation of intracellular pH"/>
    <property type="evidence" value="ECO:0007669"/>
    <property type="project" value="TreeGrafter"/>
</dbReference>
<keyword evidence="4" id="KW-0813">Transport</keyword>
<dbReference type="GO" id="GO:0005634">
    <property type="term" value="C:nucleus"/>
    <property type="evidence" value="ECO:0007669"/>
    <property type="project" value="UniProtKB-SubCell"/>
</dbReference>
<evidence type="ECO:0000256" key="4">
    <source>
        <dbReference type="ARBA" id="ARBA00022448"/>
    </source>
</evidence>
<feature type="transmembrane region" description="Helical" evidence="17">
    <location>
        <begin position="141"/>
        <end position="158"/>
    </location>
</feature>
<evidence type="ECO:0000256" key="10">
    <source>
        <dbReference type="ARBA" id="ARBA00023054"/>
    </source>
</evidence>
<name>A0AAD5Q4D9_PYTIN</name>
<keyword evidence="12 17" id="KW-0472">Membrane</keyword>
<reference evidence="20" key="1">
    <citation type="submission" date="2021-12" db="EMBL/GenBank/DDBJ databases">
        <title>Prjna785345.</title>
        <authorList>
            <person name="Rujirawat T."/>
            <person name="Krajaejun T."/>
        </authorList>
    </citation>
    <scope>NUCLEOTIDE SEQUENCE</scope>
    <source>
        <strain evidence="20">Pi057C3</strain>
    </source>
</reference>
<evidence type="ECO:0000256" key="11">
    <source>
        <dbReference type="ARBA" id="ARBA00023065"/>
    </source>
</evidence>
<dbReference type="GO" id="GO:0015386">
    <property type="term" value="F:potassium:proton antiporter activity"/>
    <property type="evidence" value="ECO:0007669"/>
    <property type="project" value="TreeGrafter"/>
</dbReference>
<dbReference type="GO" id="GO:0005886">
    <property type="term" value="C:plasma membrane"/>
    <property type="evidence" value="ECO:0007669"/>
    <property type="project" value="TreeGrafter"/>
</dbReference>
<dbReference type="InterPro" id="IPR006153">
    <property type="entry name" value="Cation/H_exchanger_TM"/>
</dbReference>
<evidence type="ECO:0000256" key="12">
    <source>
        <dbReference type="ARBA" id="ARBA00023136"/>
    </source>
</evidence>
<keyword evidence="8" id="KW-0805">Transcription regulation</keyword>
<keyword evidence="21" id="KW-1185">Reference proteome</keyword>
<keyword evidence="14" id="KW-0739">Sodium transport</keyword>
<proteinExistence type="inferred from homology"/>
<evidence type="ECO:0000256" key="14">
    <source>
        <dbReference type="ARBA" id="ARBA00023201"/>
    </source>
</evidence>
<evidence type="ECO:0000256" key="8">
    <source>
        <dbReference type="ARBA" id="ARBA00023015"/>
    </source>
</evidence>
<dbReference type="PRINTS" id="PR01084">
    <property type="entry name" value="NAHEXCHNGR"/>
</dbReference>
<dbReference type="InterPro" id="IPR015418">
    <property type="entry name" value="Eaf6"/>
</dbReference>
<feature type="signal peptide" evidence="18">
    <location>
        <begin position="1"/>
        <end position="27"/>
    </location>
</feature>
<evidence type="ECO:0000256" key="9">
    <source>
        <dbReference type="ARBA" id="ARBA00023053"/>
    </source>
</evidence>
<evidence type="ECO:0000256" key="6">
    <source>
        <dbReference type="ARBA" id="ARBA00022853"/>
    </source>
</evidence>
<keyword evidence="10" id="KW-0175">Coiled coil</keyword>
<keyword evidence="9" id="KW-0915">Sodium</keyword>
<feature type="chain" id="PRO_5042287735" description="Cation/H+ exchanger transmembrane domain-containing protein" evidence="18">
    <location>
        <begin position="28"/>
        <end position="407"/>
    </location>
</feature>
<dbReference type="GO" id="GO:0015385">
    <property type="term" value="F:sodium:proton antiporter activity"/>
    <property type="evidence" value="ECO:0007669"/>
    <property type="project" value="InterPro"/>
</dbReference>
<evidence type="ECO:0000256" key="17">
    <source>
        <dbReference type="SAM" id="Phobius"/>
    </source>
</evidence>
<evidence type="ECO:0000259" key="19">
    <source>
        <dbReference type="Pfam" id="PF00999"/>
    </source>
</evidence>
<keyword evidence="6" id="KW-0156">Chromatin regulator</keyword>
<feature type="compositionally biased region" description="Basic and acidic residues" evidence="16">
    <location>
        <begin position="390"/>
        <end position="399"/>
    </location>
</feature>
<gene>
    <name evidence="20" type="ORF">P43SY_006470</name>
</gene>
<dbReference type="EMBL" id="JAKCXM010000284">
    <property type="protein sequence ID" value="KAJ0396685.1"/>
    <property type="molecule type" value="Genomic_DNA"/>
</dbReference>
<evidence type="ECO:0000256" key="3">
    <source>
        <dbReference type="ARBA" id="ARBA00010916"/>
    </source>
</evidence>
<evidence type="ECO:0000256" key="7">
    <source>
        <dbReference type="ARBA" id="ARBA00022989"/>
    </source>
</evidence>
<feature type="transmembrane region" description="Helical" evidence="17">
    <location>
        <begin position="170"/>
        <end position="191"/>
    </location>
</feature>
<dbReference type="AlphaFoldDB" id="A0AAD5Q4D9"/>
<dbReference type="InterPro" id="IPR004709">
    <property type="entry name" value="NaH_exchanger"/>
</dbReference>
<evidence type="ECO:0000313" key="21">
    <source>
        <dbReference type="Proteomes" id="UP001209570"/>
    </source>
</evidence>
<organism evidence="20 21">
    <name type="scientific">Pythium insidiosum</name>
    <name type="common">Pythiosis disease agent</name>
    <dbReference type="NCBI Taxonomy" id="114742"/>
    <lineage>
        <taxon>Eukaryota</taxon>
        <taxon>Sar</taxon>
        <taxon>Stramenopiles</taxon>
        <taxon>Oomycota</taxon>
        <taxon>Peronosporomycetes</taxon>
        <taxon>Pythiales</taxon>
        <taxon>Pythiaceae</taxon>
        <taxon>Pythium</taxon>
    </lineage>
</organism>
<dbReference type="GO" id="GO:0000123">
    <property type="term" value="C:histone acetyltransferase complex"/>
    <property type="evidence" value="ECO:0007669"/>
    <property type="project" value="InterPro"/>
</dbReference>
<keyword evidence="7 17" id="KW-1133">Transmembrane helix</keyword>
<comment type="similarity">
    <text evidence="3">Belongs to the EAF6 family.</text>
</comment>
<evidence type="ECO:0000256" key="16">
    <source>
        <dbReference type="SAM" id="MobiDB-lite"/>
    </source>
</evidence>
<evidence type="ECO:0000256" key="1">
    <source>
        <dbReference type="ARBA" id="ARBA00004123"/>
    </source>
</evidence>
<feature type="transmembrane region" description="Helical" evidence="17">
    <location>
        <begin position="75"/>
        <end position="98"/>
    </location>
</feature>
<dbReference type="PANTHER" id="PTHR10110:SF187">
    <property type="entry name" value="SODIUM_HYDROGEN EXCHANGER"/>
    <property type="match status" value="1"/>
</dbReference>
<dbReference type="InterPro" id="IPR018422">
    <property type="entry name" value="Cation/H_exchanger_CPA1"/>
</dbReference>
<keyword evidence="13" id="KW-0804">Transcription</keyword>
<dbReference type="PANTHER" id="PTHR10110">
    <property type="entry name" value="SODIUM/HYDROGEN EXCHANGER"/>
    <property type="match status" value="1"/>
</dbReference>
<feature type="region of interest" description="Disordered" evidence="16">
    <location>
        <begin position="350"/>
        <end position="407"/>
    </location>
</feature>
<dbReference type="GO" id="GO:0098719">
    <property type="term" value="P:sodium ion import across plasma membrane"/>
    <property type="evidence" value="ECO:0007669"/>
    <property type="project" value="TreeGrafter"/>
</dbReference>
<keyword evidence="11" id="KW-0406">Ion transport</keyword>
<feature type="transmembrane region" description="Helical" evidence="17">
    <location>
        <begin position="110"/>
        <end position="129"/>
    </location>
</feature>
<evidence type="ECO:0000256" key="5">
    <source>
        <dbReference type="ARBA" id="ARBA00022692"/>
    </source>
</evidence>
<comment type="caution">
    <text evidence="20">The sequence shown here is derived from an EMBL/GenBank/DDBJ whole genome shotgun (WGS) entry which is preliminary data.</text>
</comment>
<keyword evidence="15" id="KW-0539">Nucleus</keyword>